<gene>
    <name evidence="2" type="ORF">M472_21685</name>
</gene>
<dbReference type="Proteomes" id="UP000016584">
    <property type="component" value="Unassembled WGS sequence"/>
</dbReference>
<dbReference type="EMBL" id="ATDL01000001">
    <property type="protein sequence ID" value="ERJ61371.1"/>
    <property type="molecule type" value="Genomic_DNA"/>
</dbReference>
<dbReference type="PATRIC" id="fig|1346330.5.peg.28"/>
<keyword evidence="1" id="KW-0732">Signal</keyword>
<reference evidence="2 3" key="1">
    <citation type="journal article" date="2013" name="Genome Announc.">
        <title>The Draft Genome Sequence of Sphingomonas paucimobilis Strain HER1398 (Proteobacteria), Host to the Giant PAU Phage, Indicates That It Is a Member of the Genus Sphingobacterium (Bacteroidetes).</title>
        <authorList>
            <person name="White R.A.III."/>
            <person name="Suttle C.A."/>
        </authorList>
    </citation>
    <scope>NUCLEOTIDE SEQUENCE [LARGE SCALE GENOMIC DNA]</scope>
    <source>
        <strain evidence="2 3">HER1398</strain>
    </source>
</reference>
<feature type="signal peptide" evidence="1">
    <location>
        <begin position="1"/>
        <end position="29"/>
    </location>
</feature>
<evidence type="ECO:0000313" key="3">
    <source>
        <dbReference type="Proteomes" id="UP000016584"/>
    </source>
</evidence>
<comment type="caution">
    <text evidence="2">The sequence shown here is derived from an EMBL/GenBank/DDBJ whole genome shotgun (WGS) entry which is preliminary data.</text>
</comment>
<organism evidence="2 3">
    <name type="scientific">Sphingobacterium paucimobilis HER1398</name>
    <dbReference type="NCBI Taxonomy" id="1346330"/>
    <lineage>
        <taxon>Bacteria</taxon>
        <taxon>Pseudomonadati</taxon>
        <taxon>Bacteroidota</taxon>
        <taxon>Sphingobacteriia</taxon>
        <taxon>Sphingobacteriales</taxon>
        <taxon>Sphingobacteriaceae</taxon>
        <taxon>Sphingobacterium</taxon>
    </lineage>
</organism>
<accession>U2HHY3</accession>
<dbReference type="STRING" id="1346330.M472_21685"/>
<feature type="chain" id="PRO_5004627894" evidence="1">
    <location>
        <begin position="30"/>
        <end position="139"/>
    </location>
</feature>
<evidence type="ECO:0000256" key="1">
    <source>
        <dbReference type="SAM" id="SignalP"/>
    </source>
</evidence>
<dbReference type="AlphaFoldDB" id="U2HHY3"/>
<keyword evidence="3" id="KW-1185">Reference proteome</keyword>
<dbReference type="eggNOG" id="ENOG503352Y">
    <property type="taxonomic scope" value="Bacteria"/>
</dbReference>
<protein>
    <submittedName>
        <fullName evidence="2">Uncharacterized protein</fullName>
    </submittedName>
</protein>
<sequence length="139" mass="15291">MPIANVNKTDMKRLLLLLIITTIGFTALAQEHKAASPATPTTYAYVAVSNKALSKKLKVKVDLGDTLEQQKEGNRLSDELNNKESHAAILNYMAARNFELVETIAKQHPHSTDAGALDGIVFIMRKNQESATPSKEIMK</sequence>
<proteinExistence type="predicted"/>
<evidence type="ECO:0000313" key="2">
    <source>
        <dbReference type="EMBL" id="ERJ61371.1"/>
    </source>
</evidence>
<name>U2HHY3_9SPHI</name>